<dbReference type="Pfam" id="PF14223">
    <property type="entry name" value="Retrotran_gag_2"/>
    <property type="match status" value="1"/>
</dbReference>
<dbReference type="OrthoDB" id="913984at2759"/>
<dbReference type="InParanoid" id="A0A2P5EC84"/>
<keyword evidence="3" id="KW-1185">Reference proteome</keyword>
<reference evidence="3" key="1">
    <citation type="submission" date="2016-06" db="EMBL/GenBank/DDBJ databases">
        <title>Parallel loss of symbiosis genes in relatives of nitrogen-fixing non-legume Parasponia.</title>
        <authorList>
            <person name="Van Velzen R."/>
            <person name="Holmer R."/>
            <person name="Bu F."/>
            <person name="Rutten L."/>
            <person name="Van Zeijl A."/>
            <person name="Liu W."/>
            <person name="Santuari L."/>
            <person name="Cao Q."/>
            <person name="Sharma T."/>
            <person name="Shen D."/>
            <person name="Roswanjaya Y."/>
            <person name="Wardhani T."/>
            <person name="Kalhor M.S."/>
            <person name="Jansen J."/>
            <person name="Van den Hoogen J."/>
            <person name="Gungor B."/>
            <person name="Hartog M."/>
            <person name="Hontelez J."/>
            <person name="Verver J."/>
            <person name="Yang W.-C."/>
            <person name="Schijlen E."/>
            <person name="Repin R."/>
            <person name="Schilthuizen M."/>
            <person name="Schranz E."/>
            <person name="Heidstra R."/>
            <person name="Miyata K."/>
            <person name="Fedorova E."/>
            <person name="Kohlen W."/>
            <person name="Bisseling T."/>
            <person name="Smit S."/>
            <person name="Geurts R."/>
        </authorList>
    </citation>
    <scope>NUCLEOTIDE SEQUENCE [LARGE SCALE GENOMIC DNA]</scope>
    <source>
        <strain evidence="3">cv. RG33-2</strain>
    </source>
</reference>
<dbReference type="Proteomes" id="UP000237000">
    <property type="component" value="Unassembled WGS sequence"/>
</dbReference>
<dbReference type="EMBL" id="JXTC01000182">
    <property type="protein sequence ID" value="PON83159.1"/>
    <property type="molecule type" value="Genomic_DNA"/>
</dbReference>
<name>A0A2P5EC84_TREOI</name>
<evidence type="ECO:0000256" key="1">
    <source>
        <dbReference type="SAM" id="MobiDB-lite"/>
    </source>
</evidence>
<accession>A0A2P5EC84</accession>
<organism evidence="2 3">
    <name type="scientific">Trema orientale</name>
    <name type="common">Charcoal tree</name>
    <name type="synonym">Celtis orientalis</name>
    <dbReference type="NCBI Taxonomy" id="63057"/>
    <lineage>
        <taxon>Eukaryota</taxon>
        <taxon>Viridiplantae</taxon>
        <taxon>Streptophyta</taxon>
        <taxon>Embryophyta</taxon>
        <taxon>Tracheophyta</taxon>
        <taxon>Spermatophyta</taxon>
        <taxon>Magnoliopsida</taxon>
        <taxon>eudicotyledons</taxon>
        <taxon>Gunneridae</taxon>
        <taxon>Pentapetalae</taxon>
        <taxon>rosids</taxon>
        <taxon>fabids</taxon>
        <taxon>Rosales</taxon>
        <taxon>Cannabaceae</taxon>
        <taxon>Trema</taxon>
    </lineage>
</organism>
<dbReference type="PANTHER" id="PTHR47481:SF22">
    <property type="entry name" value="RETROTRANSPOSON GAG DOMAIN-CONTAINING PROTEIN"/>
    <property type="match status" value="1"/>
</dbReference>
<dbReference type="AlphaFoldDB" id="A0A2P5EC84"/>
<gene>
    <name evidence="2" type="ORF">TorRG33x02_209930</name>
</gene>
<proteinExistence type="predicted"/>
<sequence length="300" mass="33490">MKTIPHPPLLYGSDTKKEFDSIRKLLGRSWMLLDVEDVASISGFYSIKWHACILNRSNYLLWKSQVIPPVRGHGVAGYLLGTKLCPAEFLERHDEQAEVWSTLEHLFTTRSQAKLLQLKMELQNLKKGNLSMADYLAKLENLADQCAIAGYLIEDEDLVMHALAGLDSEYDSIVCIITTRHTDEKLALKEVYSLLLNQEARIQQHHAAMVINNPSANYSAKNGGQYGTRSRGHGNYFSRGRGRGRNGNSGHSNGSSGKPICQICGKQGHIALNYWYRMDETFQASSSSSNGGVKVMLQLT</sequence>
<evidence type="ECO:0000313" key="3">
    <source>
        <dbReference type="Proteomes" id="UP000237000"/>
    </source>
</evidence>
<feature type="region of interest" description="Disordered" evidence="1">
    <location>
        <begin position="221"/>
        <end position="258"/>
    </location>
</feature>
<feature type="compositionally biased region" description="Low complexity" evidence="1">
    <location>
        <begin position="246"/>
        <end position="257"/>
    </location>
</feature>
<dbReference type="PANTHER" id="PTHR47481">
    <property type="match status" value="1"/>
</dbReference>
<protein>
    <submittedName>
        <fullName evidence="2">Copia-like polyprotein/retrotransposon</fullName>
    </submittedName>
</protein>
<comment type="caution">
    <text evidence="2">The sequence shown here is derived from an EMBL/GenBank/DDBJ whole genome shotgun (WGS) entry which is preliminary data.</text>
</comment>
<evidence type="ECO:0000313" key="2">
    <source>
        <dbReference type="EMBL" id="PON83159.1"/>
    </source>
</evidence>